<sequence>MKRPDHLYMSSQTLHGVASSLLVTPTEIPWQTVTEFFVARFPHLNPQALAAKIAAGRVYYDDGSPVPVDAPLIPGQRFWYFRENPNEPDIPFDADILYEDEQILVVDKPHFLSTTPVGQFMKHTVTTRLRNRTGNMAITPAHRLDRATAGVLLLTKQRAVREAYQSLFLRREVEKTYHALCHPNPELPEQFEINLHLKENTDNMFVRVLDAPPNSHTSAKRLARHSTGDLYELRPSSGRKHQLRCQMAHLGAGIVNDIWYPVAQDPSPDDFSRPLQLLAKKLAFIDPFSGQRREFVSRKQLTEIDTDES</sequence>
<dbReference type="GO" id="GO:0140098">
    <property type="term" value="F:catalytic activity, acting on RNA"/>
    <property type="evidence" value="ECO:0007669"/>
    <property type="project" value="UniProtKB-ARBA"/>
</dbReference>
<dbReference type="RefSeq" id="WP_008045948.1">
    <property type="nucleotide sequence ID" value="NZ_CH724152.1"/>
</dbReference>
<dbReference type="InterPro" id="IPR020103">
    <property type="entry name" value="PsdUridine_synth_cat_dom_sf"/>
</dbReference>
<dbReference type="GO" id="GO:0009982">
    <property type="term" value="F:pseudouridine synthase activity"/>
    <property type="evidence" value="ECO:0007669"/>
    <property type="project" value="InterPro"/>
</dbReference>
<organism evidence="2 3">
    <name type="scientific">Reinekea blandensis MED297</name>
    <dbReference type="NCBI Taxonomy" id="314283"/>
    <lineage>
        <taxon>Bacteria</taxon>
        <taxon>Pseudomonadati</taxon>
        <taxon>Pseudomonadota</taxon>
        <taxon>Gammaproteobacteria</taxon>
        <taxon>Oceanospirillales</taxon>
        <taxon>Saccharospirillaceae</taxon>
        <taxon>Reinekea</taxon>
    </lineage>
</organism>
<dbReference type="EMBL" id="AAOE01000016">
    <property type="protein sequence ID" value="EAR08756.1"/>
    <property type="molecule type" value="Genomic_DNA"/>
</dbReference>
<dbReference type="STRING" id="314283.MED297_08831"/>
<proteinExistence type="predicted"/>
<dbReference type="HOGENOM" id="CLU_016902_0_0_6"/>
<gene>
    <name evidence="2" type="ORF">MED297_08831</name>
</gene>
<dbReference type="Gene3D" id="3.30.2350.10">
    <property type="entry name" value="Pseudouridine synthase"/>
    <property type="match status" value="1"/>
</dbReference>
<protein>
    <submittedName>
        <fullName evidence="2">Putative RNA pseudouridylate synthase</fullName>
    </submittedName>
</protein>
<dbReference type="GO" id="GO:0000455">
    <property type="term" value="P:enzyme-directed rRNA pseudouridine synthesis"/>
    <property type="evidence" value="ECO:0007669"/>
    <property type="project" value="TreeGrafter"/>
</dbReference>
<dbReference type="GO" id="GO:0003723">
    <property type="term" value="F:RNA binding"/>
    <property type="evidence" value="ECO:0007669"/>
    <property type="project" value="InterPro"/>
</dbReference>
<comment type="caution">
    <text evidence="2">The sequence shown here is derived from an EMBL/GenBank/DDBJ whole genome shotgun (WGS) entry which is preliminary data.</text>
</comment>
<dbReference type="Pfam" id="PF00849">
    <property type="entry name" value="PseudoU_synth_2"/>
    <property type="match status" value="1"/>
</dbReference>
<dbReference type="PANTHER" id="PTHR21600">
    <property type="entry name" value="MITOCHONDRIAL RNA PSEUDOURIDINE SYNTHASE"/>
    <property type="match status" value="1"/>
</dbReference>
<evidence type="ECO:0000313" key="3">
    <source>
        <dbReference type="Proteomes" id="UP000005953"/>
    </source>
</evidence>
<evidence type="ECO:0000313" key="2">
    <source>
        <dbReference type="EMBL" id="EAR08756.1"/>
    </source>
</evidence>
<dbReference type="AlphaFoldDB" id="A4BGF0"/>
<feature type="domain" description="Pseudouridine synthase RsuA/RluA-like" evidence="1">
    <location>
        <begin position="103"/>
        <end position="249"/>
    </location>
</feature>
<dbReference type="PROSITE" id="PS01129">
    <property type="entry name" value="PSI_RLU"/>
    <property type="match status" value="1"/>
</dbReference>
<keyword evidence="3" id="KW-1185">Reference proteome</keyword>
<dbReference type="InterPro" id="IPR006224">
    <property type="entry name" value="PsdUridine_synth_RluA-like_CS"/>
</dbReference>
<name>A4BGF0_9GAMM</name>
<reference evidence="2 3" key="1">
    <citation type="submission" date="2006-02" db="EMBL/GenBank/DDBJ databases">
        <authorList>
            <person name="Pinhassi J."/>
            <person name="Pedros-Alio C."/>
            <person name="Ferriera S."/>
            <person name="Johnson J."/>
            <person name="Kravitz S."/>
            <person name="Halpern A."/>
            <person name="Remington K."/>
            <person name="Beeson K."/>
            <person name="Tran B."/>
            <person name="Rogers Y.-H."/>
            <person name="Friedman R."/>
            <person name="Venter J.C."/>
        </authorList>
    </citation>
    <scope>NUCLEOTIDE SEQUENCE [LARGE SCALE GENOMIC DNA]</scope>
    <source>
        <strain evidence="2 3">MED297</strain>
    </source>
</reference>
<dbReference type="OrthoDB" id="9807829at2"/>
<dbReference type="PANTHER" id="PTHR21600:SF84">
    <property type="entry name" value="PSEUDOURIDINE SYNTHASE RSUA_RLUA-LIKE DOMAIN-CONTAINING PROTEIN"/>
    <property type="match status" value="1"/>
</dbReference>
<evidence type="ECO:0000259" key="1">
    <source>
        <dbReference type="Pfam" id="PF00849"/>
    </source>
</evidence>
<dbReference type="Proteomes" id="UP000005953">
    <property type="component" value="Unassembled WGS sequence"/>
</dbReference>
<dbReference type="SUPFAM" id="SSF55120">
    <property type="entry name" value="Pseudouridine synthase"/>
    <property type="match status" value="1"/>
</dbReference>
<dbReference type="InterPro" id="IPR050188">
    <property type="entry name" value="RluA_PseudoU_synthase"/>
</dbReference>
<accession>A4BGF0</accession>
<dbReference type="InterPro" id="IPR006145">
    <property type="entry name" value="PsdUridine_synth_RsuA/RluA"/>
</dbReference>